<proteinExistence type="predicted"/>
<sequence length="86" mass="9474">MHASVAALMGRRAVRESFTSLTTKLSKKSGYYKGKRSVSPGWHEKKVGGGGKGRFVLLDWKKPTYVIPEGLNEFTLKAYVAKGVTK</sequence>
<reference evidence="1 2" key="1">
    <citation type="submission" date="2011-10" db="EMBL/GenBank/DDBJ databases">
        <authorList>
            <person name="Genoscope - CEA"/>
        </authorList>
    </citation>
    <scope>NUCLEOTIDE SEQUENCE [LARGE SCALE GENOMIC DNA]</scope>
    <source>
        <strain evidence="1 2">RCC 1105</strain>
    </source>
</reference>
<dbReference type="Pfam" id="PF09809">
    <property type="entry name" value="MRP-L27"/>
    <property type="match status" value="1"/>
</dbReference>
<dbReference type="GO" id="GO:0003735">
    <property type="term" value="F:structural constituent of ribosome"/>
    <property type="evidence" value="ECO:0007669"/>
    <property type="project" value="InterPro"/>
</dbReference>
<dbReference type="GeneID" id="19017255"/>
<evidence type="ECO:0000313" key="2">
    <source>
        <dbReference type="Proteomes" id="UP000198341"/>
    </source>
</evidence>
<dbReference type="EMBL" id="FO082277">
    <property type="protein sequence ID" value="CCO14905.1"/>
    <property type="molecule type" value="Genomic_DNA"/>
</dbReference>
<name>K8ERA1_9CHLO</name>
<gene>
    <name evidence="1" type="ORF">Bathy02g01410</name>
</gene>
<dbReference type="InterPro" id="IPR019189">
    <property type="entry name" value="Ribosomal_mL41"/>
</dbReference>
<accession>K8ERA1</accession>
<dbReference type="RefSeq" id="XP_007514665.1">
    <property type="nucleotide sequence ID" value="XM_007514603.1"/>
</dbReference>
<dbReference type="GO" id="GO:0005762">
    <property type="term" value="C:mitochondrial large ribosomal subunit"/>
    <property type="evidence" value="ECO:0007669"/>
    <property type="project" value="InterPro"/>
</dbReference>
<keyword evidence="2" id="KW-1185">Reference proteome</keyword>
<dbReference type="Proteomes" id="UP000198341">
    <property type="component" value="Chromosome 2"/>
</dbReference>
<organism evidence="1 2">
    <name type="scientific">Bathycoccus prasinos</name>
    <dbReference type="NCBI Taxonomy" id="41875"/>
    <lineage>
        <taxon>Eukaryota</taxon>
        <taxon>Viridiplantae</taxon>
        <taxon>Chlorophyta</taxon>
        <taxon>Mamiellophyceae</taxon>
        <taxon>Mamiellales</taxon>
        <taxon>Bathycoccaceae</taxon>
        <taxon>Bathycoccus</taxon>
    </lineage>
</organism>
<dbReference type="AlphaFoldDB" id="K8ERA1"/>
<dbReference type="eggNOG" id="ENOG502SCGR">
    <property type="taxonomic scope" value="Eukaryota"/>
</dbReference>
<dbReference type="KEGG" id="bpg:Bathy02g01410"/>
<evidence type="ECO:0000313" key="1">
    <source>
        <dbReference type="EMBL" id="CCO14905.1"/>
    </source>
</evidence>
<protein>
    <submittedName>
        <fullName evidence="1">Uncharacterized protein</fullName>
    </submittedName>
</protein>
<dbReference type="OrthoDB" id="408933at2759"/>
<dbReference type="STRING" id="41875.K8ERA1"/>